<keyword evidence="1" id="KW-1133">Transmembrane helix</keyword>
<evidence type="ECO:0000256" key="1">
    <source>
        <dbReference type="SAM" id="Phobius"/>
    </source>
</evidence>
<sequence length="174" mass="19286">MRPSSRPRSFPRRTFRDALTGNFAPLRAFAFLFLVDMMLRLFVSARYTPSLLLGGLVVRRQHPEWVGADQKKLAWQLGLGMAFTSCMVMGFFGVSGTVTLMLCGICLSILFLETAFGICVGCSLYRIFATKKPELCPGDTCNYVPPTRADKLRQALTAQLNLPDDSTPPAQPSR</sequence>
<evidence type="ECO:0000313" key="4">
    <source>
        <dbReference type="Proteomes" id="UP000199639"/>
    </source>
</evidence>
<evidence type="ECO:0000259" key="2">
    <source>
        <dbReference type="Pfam" id="PF14340"/>
    </source>
</evidence>
<dbReference type="InterPro" id="IPR025508">
    <property type="entry name" value="DUF4395"/>
</dbReference>
<feature type="transmembrane region" description="Helical" evidence="1">
    <location>
        <begin position="21"/>
        <end position="43"/>
    </location>
</feature>
<evidence type="ECO:0000313" key="3">
    <source>
        <dbReference type="EMBL" id="SDN46094.1"/>
    </source>
</evidence>
<dbReference type="AlphaFoldDB" id="A0A5E9FZ08"/>
<proteinExistence type="predicted"/>
<dbReference type="EMBL" id="FNIB01000005">
    <property type="protein sequence ID" value="SDN46094.1"/>
    <property type="molecule type" value="Genomic_DNA"/>
</dbReference>
<keyword evidence="1" id="KW-0472">Membrane</keyword>
<keyword evidence="1" id="KW-0812">Transmembrane</keyword>
<feature type="domain" description="DUF4395" evidence="2">
    <location>
        <begin position="27"/>
        <end position="128"/>
    </location>
</feature>
<name>A0A5E9FZ08_9MICO</name>
<accession>A0A5E9FZ08</accession>
<feature type="transmembrane region" description="Helical" evidence="1">
    <location>
        <begin position="101"/>
        <end position="128"/>
    </location>
</feature>
<gene>
    <name evidence="3" type="ORF">SAMN05216368_105289</name>
</gene>
<reference evidence="3 4" key="1">
    <citation type="submission" date="2016-10" db="EMBL/GenBank/DDBJ databases">
        <authorList>
            <person name="Varghese N."/>
            <person name="Submissions S."/>
        </authorList>
    </citation>
    <scope>NUCLEOTIDE SEQUENCE [LARGE SCALE GENOMIC DNA]</scope>
    <source>
        <strain evidence="3 4">CGMCC 1.11215</strain>
    </source>
</reference>
<dbReference type="Proteomes" id="UP000199639">
    <property type="component" value="Unassembled WGS sequence"/>
</dbReference>
<protein>
    <recommendedName>
        <fullName evidence="2">DUF4395 domain-containing protein</fullName>
    </recommendedName>
</protein>
<organism evidence="3 4">
    <name type="scientific">Cryobacterium flavum</name>
    <dbReference type="NCBI Taxonomy" id="1424659"/>
    <lineage>
        <taxon>Bacteria</taxon>
        <taxon>Bacillati</taxon>
        <taxon>Actinomycetota</taxon>
        <taxon>Actinomycetes</taxon>
        <taxon>Micrococcales</taxon>
        <taxon>Microbacteriaceae</taxon>
        <taxon>Cryobacterium</taxon>
    </lineage>
</organism>
<dbReference type="Pfam" id="PF14340">
    <property type="entry name" value="DUF4395"/>
    <property type="match status" value="1"/>
</dbReference>
<feature type="transmembrane region" description="Helical" evidence="1">
    <location>
        <begin position="73"/>
        <end position="94"/>
    </location>
</feature>
<dbReference type="RefSeq" id="WP_276326799.1">
    <property type="nucleotide sequence ID" value="NZ_FNIB01000005.1"/>
</dbReference>